<keyword evidence="3" id="KW-1185">Reference proteome</keyword>
<sequence>MSHCRSLLLCGKLADRLGQIWGQGQTQFDGARRHHVTMESNSDTVSDKTPDRAEGGAEGEAYMPDEKDQPVPSAQADLNDLTRDQNVSKESA</sequence>
<evidence type="ECO:0000256" key="1">
    <source>
        <dbReference type="SAM" id="MobiDB-lite"/>
    </source>
</evidence>
<evidence type="ECO:0000313" key="3">
    <source>
        <dbReference type="Proteomes" id="UP000735302"/>
    </source>
</evidence>
<accession>A0AAV4BKG2</accession>
<dbReference type="AlphaFoldDB" id="A0AAV4BKG2"/>
<protein>
    <submittedName>
        <fullName evidence="2">Uncharacterized protein</fullName>
    </submittedName>
</protein>
<proteinExistence type="predicted"/>
<dbReference type="Proteomes" id="UP000735302">
    <property type="component" value="Unassembled WGS sequence"/>
</dbReference>
<dbReference type="EMBL" id="BLXT01004995">
    <property type="protein sequence ID" value="GFO18809.1"/>
    <property type="molecule type" value="Genomic_DNA"/>
</dbReference>
<feature type="compositionally biased region" description="Basic and acidic residues" evidence="1">
    <location>
        <begin position="45"/>
        <end position="55"/>
    </location>
</feature>
<name>A0AAV4BKG2_9GAST</name>
<reference evidence="2 3" key="1">
    <citation type="journal article" date="2021" name="Elife">
        <title>Chloroplast acquisition without the gene transfer in kleptoplastic sea slugs, Plakobranchus ocellatus.</title>
        <authorList>
            <person name="Maeda T."/>
            <person name="Takahashi S."/>
            <person name="Yoshida T."/>
            <person name="Shimamura S."/>
            <person name="Takaki Y."/>
            <person name="Nagai Y."/>
            <person name="Toyoda A."/>
            <person name="Suzuki Y."/>
            <person name="Arimoto A."/>
            <person name="Ishii H."/>
            <person name="Satoh N."/>
            <person name="Nishiyama T."/>
            <person name="Hasebe M."/>
            <person name="Maruyama T."/>
            <person name="Minagawa J."/>
            <person name="Obokata J."/>
            <person name="Shigenobu S."/>
        </authorList>
    </citation>
    <scope>NUCLEOTIDE SEQUENCE [LARGE SCALE GENOMIC DNA]</scope>
</reference>
<comment type="caution">
    <text evidence="2">The sequence shown here is derived from an EMBL/GenBank/DDBJ whole genome shotgun (WGS) entry which is preliminary data.</text>
</comment>
<feature type="region of interest" description="Disordered" evidence="1">
    <location>
        <begin position="36"/>
        <end position="92"/>
    </location>
</feature>
<feature type="compositionally biased region" description="Basic and acidic residues" evidence="1">
    <location>
        <begin position="80"/>
        <end position="92"/>
    </location>
</feature>
<gene>
    <name evidence="2" type="ORF">PoB_004531400</name>
</gene>
<organism evidence="2 3">
    <name type="scientific">Plakobranchus ocellatus</name>
    <dbReference type="NCBI Taxonomy" id="259542"/>
    <lineage>
        <taxon>Eukaryota</taxon>
        <taxon>Metazoa</taxon>
        <taxon>Spiralia</taxon>
        <taxon>Lophotrochozoa</taxon>
        <taxon>Mollusca</taxon>
        <taxon>Gastropoda</taxon>
        <taxon>Heterobranchia</taxon>
        <taxon>Euthyneura</taxon>
        <taxon>Panpulmonata</taxon>
        <taxon>Sacoglossa</taxon>
        <taxon>Placobranchoidea</taxon>
        <taxon>Plakobranchidae</taxon>
        <taxon>Plakobranchus</taxon>
    </lineage>
</organism>
<evidence type="ECO:0000313" key="2">
    <source>
        <dbReference type="EMBL" id="GFO18809.1"/>
    </source>
</evidence>